<name>A0ABN3N9X5_9ACTN</name>
<dbReference type="InterPro" id="IPR045175">
    <property type="entry name" value="M28_fam"/>
</dbReference>
<feature type="signal peptide" evidence="1">
    <location>
        <begin position="1"/>
        <end position="30"/>
    </location>
</feature>
<protein>
    <submittedName>
        <fullName evidence="3">M28 family metallopeptidase</fullName>
    </submittedName>
</protein>
<feature type="domain" description="Peptidase M28" evidence="2">
    <location>
        <begin position="109"/>
        <end position="294"/>
    </location>
</feature>
<proteinExistence type="predicted"/>
<feature type="chain" id="PRO_5046491800" evidence="1">
    <location>
        <begin position="31"/>
        <end position="310"/>
    </location>
</feature>
<dbReference type="Pfam" id="PF04389">
    <property type="entry name" value="Peptidase_M28"/>
    <property type="match status" value="1"/>
</dbReference>
<dbReference type="PANTHER" id="PTHR12147">
    <property type="entry name" value="METALLOPEPTIDASE M28 FAMILY MEMBER"/>
    <property type="match status" value="1"/>
</dbReference>
<dbReference type="InterPro" id="IPR007484">
    <property type="entry name" value="Peptidase_M28"/>
</dbReference>
<accession>A0ABN3N9X5</accession>
<dbReference type="Gene3D" id="3.40.630.10">
    <property type="entry name" value="Zn peptidases"/>
    <property type="match status" value="1"/>
</dbReference>
<gene>
    <name evidence="3" type="ORF">GCM10010201_09140</name>
</gene>
<evidence type="ECO:0000256" key="1">
    <source>
        <dbReference type="SAM" id="SignalP"/>
    </source>
</evidence>
<evidence type="ECO:0000259" key="2">
    <source>
        <dbReference type="Pfam" id="PF04389"/>
    </source>
</evidence>
<keyword evidence="1" id="KW-0732">Signal</keyword>
<dbReference type="EMBL" id="BAAARY010000003">
    <property type="protein sequence ID" value="GAA2515044.1"/>
    <property type="molecule type" value="Genomic_DNA"/>
</dbReference>
<dbReference type="Proteomes" id="UP001499978">
    <property type="component" value="Unassembled WGS sequence"/>
</dbReference>
<evidence type="ECO:0000313" key="3">
    <source>
        <dbReference type="EMBL" id="GAA2515044.1"/>
    </source>
</evidence>
<sequence>MLRLRALLASGTAVTLSAVLTLAYAPQSTAATATTTAALVRVDPPTVPDETFIAHLRQFQRIADENGGTRYHGRPGYKASVDYVASTLTAAGYQVTTQPFTYSGATSWNLVAEWPHGDANKVVMVGAHLDSVSKGPGINDNATGSAAVLENALLVARSNLRPDKRLRFAWWGTEELGLVGSKHYVASLSAADKKRIEVYLNFDMVGTKGLTKWRVYKESPDLSAQWKAYFRTVNVATEDYNAGSDQISFNNAGIKVSGFGGKMDDKCYHLACDTLSNNIDPRVMGISGNAIAYLSWKLAGAKAAAGARPA</sequence>
<comment type="caution">
    <text evidence="3">The sequence shown here is derived from an EMBL/GenBank/DDBJ whole genome shotgun (WGS) entry which is preliminary data.</text>
</comment>
<dbReference type="PANTHER" id="PTHR12147:SF26">
    <property type="entry name" value="PEPTIDASE M28 DOMAIN-CONTAINING PROTEIN"/>
    <property type="match status" value="1"/>
</dbReference>
<dbReference type="RefSeq" id="WP_344168723.1">
    <property type="nucleotide sequence ID" value="NZ_BAAARY010000003.1"/>
</dbReference>
<evidence type="ECO:0000313" key="4">
    <source>
        <dbReference type="Proteomes" id="UP001499978"/>
    </source>
</evidence>
<organism evidence="3 4">
    <name type="scientific">Pilimelia columellifera subsp. columellifera</name>
    <dbReference type="NCBI Taxonomy" id="706583"/>
    <lineage>
        <taxon>Bacteria</taxon>
        <taxon>Bacillati</taxon>
        <taxon>Actinomycetota</taxon>
        <taxon>Actinomycetes</taxon>
        <taxon>Micromonosporales</taxon>
        <taxon>Micromonosporaceae</taxon>
        <taxon>Pilimelia</taxon>
    </lineage>
</organism>
<dbReference type="SUPFAM" id="SSF53187">
    <property type="entry name" value="Zn-dependent exopeptidases"/>
    <property type="match status" value="1"/>
</dbReference>
<reference evidence="3 4" key="1">
    <citation type="journal article" date="2019" name="Int. J. Syst. Evol. Microbiol.">
        <title>The Global Catalogue of Microorganisms (GCM) 10K type strain sequencing project: providing services to taxonomists for standard genome sequencing and annotation.</title>
        <authorList>
            <consortium name="The Broad Institute Genomics Platform"/>
            <consortium name="The Broad Institute Genome Sequencing Center for Infectious Disease"/>
            <person name="Wu L."/>
            <person name="Ma J."/>
        </authorList>
    </citation>
    <scope>NUCLEOTIDE SEQUENCE [LARGE SCALE GENOMIC DNA]</scope>
    <source>
        <strain evidence="3 4">JCM 3367</strain>
    </source>
</reference>
<keyword evidence="4" id="KW-1185">Reference proteome</keyword>